<accession>A0A839ZBY3</accession>
<dbReference type="GO" id="GO:0006367">
    <property type="term" value="P:transcription initiation at RNA polymerase II promoter"/>
    <property type="evidence" value="ECO:0007669"/>
    <property type="project" value="TreeGrafter"/>
</dbReference>
<evidence type="ECO:0000313" key="3">
    <source>
        <dbReference type="Proteomes" id="UP000533469"/>
    </source>
</evidence>
<evidence type="ECO:0000259" key="1">
    <source>
        <dbReference type="Pfam" id="PF12894"/>
    </source>
</evidence>
<organism evidence="2 3">
    <name type="scientific">Ancylobacter tetraedralis</name>
    <dbReference type="NCBI Taxonomy" id="217068"/>
    <lineage>
        <taxon>Bacteria</taxon>
        <taxon>Pseudomonadati</taxon>
        <taxon>Pseudomonadota</taxon>
        <taxon>Alphaproteobacteria</taxon>
        <taxon>Hyphomicrobiales</taxon>
        <taxon>Xanthobacteraceae</taxon>
        <taxon>Ancylobacter</taxon>
    </lineage>
</organism>
<protein>
    <submittedName>
        <fullName evidence="2">WD40 repeat protein</fullName>
    </submittedName>
</protein>
<gene>
    <name evidence="2" type="ORF">FHS55_002912</name>
</gene>
<dbReference type="InterPro" id="IPR036322">
    <property type="entry name" value="WD40_repeat_dom_sf"/>
</dbReference>
<dbReference type="InterPro" id="IPR024977">
    <property type="entry name" value="Apc4-like_WD40_dom"/>
</dbReference>
<dbReference type="EMBL" id="JACICD010000005">
    <property type="protein sequence ID" value="MBB3772300.1"/>
    <property type="molecule type" value="Genomic_DNA"/>
</dbReference>
<dbReference type="InterPro" id="IPR001680">
    <property type="entry name" value="WD40_rpt"/>
</dbReference>
<dbReference type="Proteomes" id="UP000533469">
    <property type="component" value="Unassembled WGS sequence"/>
</dbReference>
<dbReference type="PANTHER" id="PTHR19879">
    <property type="entry name" value="TRANSCRIPTION INITIATION FACTOR TFIID"/>
    <property type="match status" value="1"/>
</dbReference>
<dbReference type="SMART" id="SM00320">
    <property type="entry name" value="WD40"/>
    <property type="match status" value="3"/>
</dbReference>
<dbReference type="PANTHER" id="PTHR19879:SF1">
    <property type="entry name" value="CANNONBALL-RELATED"/>
    <property type="match status" value="1"/>
</dbReference>
<proteinExistence type="predicted"/>
<dbReference type="RefSeq" id="WP_183190463.1">
    <property type="nucleotide sequence ID" value="NZ_JACICD010000005.1"/>
</dbReference>
<keyword evidence="3" id="KW-1185">Reference proteome</keyword>
<dbReference type="Gene3D" id="2.130.10.10">
    <property type="entry name" value="YVTN repeat-like/Quinoprotein amine dehydrogenase"/>
    <property type="match status" value="2"/>
</dbReference>
<comment type="caution">
    <text evidence="2">The sequence shown here is derived from an EMBL/GenBank/DDBJ whole genome shotgun (WGS) entry which is preliminary data.</text>
</comment>
<dbReference type="InterPro" id="IPR015943">
    <property type="entry name" value="WD40/YVTN_repeat-like_dom_sf"/>
</dbReference>
<evidence type="ECO:0000313" key="2">
    <source>
        <dbReference type="EMBL" id="MBB3772300.1"/>
    </source>
</evidence>
<sequence>MAALSSTPSSITSKLRPLDLGSGVVGVRFLGATAAFALGEGDVVLAGNEETRVGAHKGAILSLAGDGKRLVTGGDDGRVVATRLDGSSEALFEQKGRWIDHVAVAMDGAFAFSVGKSAHFQPVKGERKSLELPSTVGGLAFAPKGTRLAIAHYGGATLWFPNAQAKPEVLEWKGSHRGILWHPEARFIVTTMQEAALHGWRLPDGAHMRMSGYPSRVRSMEFTPGGRYLATSGSTEVILWPFMAKEGPMGKQPTMLAPRDVRVSAVAAHPKDEVIACGYEDGMVLLARISDGAEILARAPAGGPVSALAWRADGGALAIGTEDGAGGLIVL</sequence>
<reference evidence="2 3" key="1">
    <citation type="submission" date="2020-08" db="EMBL/GenBank/DDBJ databases">
        <title>Genomic Encyclopedia of Type Strains, Phase IV (KMG-IV): sequencing the most valuable type-strain genomes for metagenomic binning, comparative biology and taxonomic classification.</title>
        <authorList>
            <person name="Goeker M."/>
        </authorList>
    </citation>
    <scope>NUCLEOTIDE SEQUENCE [LARGE SCALE GENOMIC DNA]</scope>
    <source>
        <strain evidence="2 3">DSM 5895</strain>
    </source>
</reference>
<dbReference type="AlphaFoldDB" id="A0A839ZBY3"/>
<dbReference type="Pfam" id="PF12894">
    <property type="entry name" value="ANAPC4_WD40"/>
    <property type="match status" value="1"/>
</dbReference>
<dbReference type="Pfam" id="PF00400">
    <property type="entry name" value="WD40"/>
    <property type="match status" value="2"/>
</dbReference>
<feature type="domain" description="Anaphase-promoting complex subunit 4-like WD40" evidence="1">
    <location>
        <begin position="270"/>
        <end position="325"/>
    </location>
</feature>
<dbReference type="SUPFAM" id="SSF50978">
    <property type="entry name" value="WD40 repeat-like"/>
    <property type="match status" value="1"/>
</dbReference>
<name>A0A839ZBY3_9HYPH</name>